<evidence type="ECO:0000313" key="3">
    <source>
        <dbReference type="EMBL" id="KAF0694504.1"/>
    </source>
</evidence>
<gene>
    <name evidence="4" type="primary">Aste57867_14620</name>
    <name evidence="3" type="ORF">As57867_014565</name>
    <name evidence="4" type="ORF">ASTE57867_14620</name>
</gene>
<feature type="region of interest" description="Disordered" evidence="2">
    <location>
        <begin position="42"/>
        <end position="69"/>
    </location>
</feature>
<protein>
    <submittedName>
        <fullName evidence="4">Aste57867_14620 protein</fullName>
    </submittedName>
</protein>
<feature type="compositionally biased region" description="Low complexity" evidence="2">
    <location>
        <begin position="52"/>
        <end position="64"/>
    </location>
</feature>
<dbReference type="AlphaFoldDB" id="A0A485L1Y7"/>
<evidence type="ECO:0000313" key="4">
    <source>
        <dbReference type="EMBL" id="VFT91439.1"/>
    </source>
</evidence>
<evidence type="ECO:0000256" key="2">
    <source>
        <dbReference type="SAM" id="MobiDB-lite"/>
    </source>
</evidence>
<name>A0A485L1Y7_9STRA</name>
<proteinExistence type="predicted"/>
<accession>A0A485L1Y7</accession>
<keyword evidence="5" id="KW-1185">Reference proteome</keyword>
<feature type="coiled-coil region" evidence="1">
    <location>
        <begin position="73"/>
        <end position="100"/>
    </location>
</feature>
<organism evidence="4 5">
    <name type="scientific">Aphanomyces stellatus</name>
    <dbReference type="NCBI Taxonomy" id="120398"/>
    <lineage>
        <taxon>Eukaryota</taxon>
        <taxon>Sar</taxon>
        <taxon>Stramenopiles</taxon>
        <taxon>Oomycota</taxon>
        <taxon>Saprolegniomycetes</taxon>
        <taxon>Saprolegniales</taxon>
        <taxon>Verrucalvaceae</taxon>
        <taxon>Aphanomyces</taxon>
    </lineage>
</organism>
<sequence>MADGATSTDDWDILQDLQFLIATDDQLHEDLSTVCDLFESESCHDDDNSGDTTTTAATTTTTTAGGRKRRVRVNHSKAELTQLRAQVEELKRSLDRAKGKTAAFDMTLWEKAARRERIDLVRCRAENQELRDAVDERASFIESMKRVLYKKPRWTTLPDASWSEEWQSYKLAAQQSLRVAAIHAIADRQYHRQATAFIQAGIVDLVHDHVMATPVTLSNGDVIAQCVHHVNLPLPRHAVSAMCWHTLTGRRRTSPLPDNAYETFETIDDHTVYERFCHTRDGVTGHSNNIRKHYPEEDRDVIVWRTVLEDALVPHMSKGAVDDTWGWLVISRHPDDETRCRLTGLVNIPLKPLVQNKGSSSSDADNDFSHTTDVILTALRSCSIVDHSDGEFDMSEIAFPAVRTFLERGKFYETEFKASLSEIMANLTTCHLNKN</sequence>
<dbReference type="Proteomes" id="UP000332933">
    <property type="component" value="Unassembled WGS sequence"/>
</dbReference>
<dbReference type="EMBL" id="VJMH01005564">
    <property type="protein sequence ID" value="KAF0694504.1"/>
    <property type="molecule type" value="Genomic_DNA"/>
</dbReference>
<reference evidence="4 5" key="1">
    <citation type="submission" date="2019-03" db="EMBL/GenBank/DDBJ databases">
        <authorList>
            <person name="Gaulin E."/>
            <person name="Dumas B."/>
        </authorList>
    </citation>
    <scope>NUCLEOTIDE SEQUENCE [LARGE SCALE GENOMIC DNA]</scope>
    <source>
        <strain evidence="4">CBS 568.67</strain>
    </source>
</reference>
<keyword evidence="1" id="KW-0175">Coiled coil</keyword>
<evidence type="ECO:0000256" key="1">
    <source>
        <dbReference type="SAM" id="Coils"/>
    </source>
</evidence>
<evidence type="ECO:0000313" key="5">
    <source>
        <dbReference type="Proteomes" id="UP000332933"/>
    </source>
</evidence>
<dbReference type="EMBL" id="CAADRA010005585">
    <property type="protein sequence ID" value="VFT91439.1"/>
    <property type="molecule type" value="Genomic_DNA"/>
</dbReference>
<reference evidence="3" key="2">
    <citation type="submission" date="2019-06" db="EMBL/GenBank/DDBJ databases">
        <title>Genomics analysis of Aphanomyces spp. identifies a new class of oomycete effector associated with host adaptation.</title>
        <authorList>
            <person name="Gaulin E."/>
        </authorList>
    </citation>
    <scope>NUCLEOTIDE SEQUENCE</scope>
    <source>
        <strain evidence="3">CBS 578.67</strain>
    </source>
</reference>
<dbReference type="OrthoDB" id="72677at2759"/>